<feature type="region of interest" description="Disordered" evidence="1">
    <location>
        <begin position="1"/>
        <end position="63"/>
    </location>
</feature>
<dbReference type="AlphaFoldDB" id="A0A6J8DEI6"/>
<organism evidence="2 3">
    <name type="scientific">Mytilus coruscus</name>
    <name type="common">Sea mussel</name>
    <dbReference type="NCBI Taxonomy" id="42192"/>
    <lineage>
        <taxon>Eukaryota</taxon>
        <taxon>Metazoa</taxon>
        <taxon>Spiralia</taxon>
        <taxon>Lophotrochozoa</taxon>
        <taxon>Mollusca</taxon>
        <taxon>Bivalvia</taxon>
        <taxon>Autobranchia</taxon>
        <taxon>Pteriomorphia</taxon>
        <taxon>Mytilida</taxon>
        <taxon>Mytiloidea</taxon>
        <taxon>Mytilidae</taxon>
        <taxon>Mytilinae</taxon>
        <taxon>Mytilus</taxon>
    </lineage>
</organism>
<name>A0A6J8DEI6_MYTCO</name>
<accession>A0A6J8DEI6</accession>
<dbReference type="EMBL" id="CACVKT020007226">
    <property type="protein sequence ID" value="CAC5406456.1"/>
    <property type="molecule type" value="Genomic_DNA"/>
</dbReference>
<reference evidence="2 3" key="1">
    <citation type="submission" date="2020-06" db="EMBL/GenBank/DDBJ databases">
        <authorList>
            <person name="Li R."/>
            <person name="Bekaert M."/>
        </authorList>
    </citation>
    <scope>NUCLEOTIDE SEQUENCE [LARGE SCALE GENOMIC DNA]</scope>
    <source>
        <strain evidence="3">wild</strain>
    </source>
</reference>
<keyword evidence="3" id="KW-1185">Reference proteome</keyword>
<evidence type="ECO:0000256" key="1">
    <source>
        <dbReference type="SAM" id="MobiDB-lite"/>
    </source>
</evidence>
<dbReference type="PANTHER" id="PTHR31025">
    <property type="entry name" value="SI:CH211-196P9.1-RELATED"/>
    <property type="match status" value="1"/>
</dbReference>
<dbReference type="OrthoDB" id="6512834at2759"/>
<evidence type="ECO:0000313" key="3">
    <source>
        <dbReference type="Proteomes" id="UP000507470"/>
    </source>
</evidence>
<proteinExistence type="predicted"/>
<feature type="compositionally biased region" description="Basic and acidic residues" evidence="1">
    <location>
        <begin position="42"/>
        <end position="63"/>
    </location>
</feature>
<dbReference type="PANTHER" id="PTHR31025:SF9">
    <property type="entry name" value="SI:DKEY-286J15.1"/>
    <property type="match status" value="1"/>
</dbReference>
<protein>
    <submittedName>
        <fullName evidence="2">Uncharacterized protein</fullName>
    </submittedName>
</protein>
<evidence type="ECO:0000313" key="2">
    <source>
        <dbReference type="EMBL" id="CAC5406456.1"/>
    </source>
</evidence>
<dbReference type="Proteomes" id="UP000507470">
    <property type="component" value="Unassembled WGS sequence"/>
</dbReference>
<sequence length="296" mass="34012">MSQRPKRKTAMMTAEVVPGPSSAIERSIKEATTSLEMEEKEDASPDKKIKLSAEEDSNDEKKQEEIQAYMDETFDIRRSFITVEMPSALAVKQTYPQLFTGRQMLAEFQRITNLDIDHLIQEYCVKHANNIIGISKYISGSSIILRQAEEIKQQNAALKQYWDMVTALSLIPMLLKENFVEMVVEITDDQQVNPKGKIVPILISKGTIFRSDEFFLVIEEEIVQEFEEFTIAFATLFAAYWVFNMQYPKTLNNSYNFIQKAIIHLKDGTPIPPPCKQLVQRLQKMEAAESVKQKKK</sequence>
<gene>
    <name evidence="2" type="ORF">MCOR_40028</name>
</gene>